<dbReference type="InterPro" id="IPR036286">
    <property type="entry name" value="LexA/Signal_pep-like_sf"/>
</dbReference>
<evidence type="ECO:0000256" key="3">
    <source>
        <dbReference type="ARBA" id="ARBA00022801"/>
    </source>
</evidence>
<reference evidence="10" key="1">
    <citation type="submission" date="2016-10" db="EMBL/GenBank/DDBJ databases">
        <authorList>
            <person name="Varghese N."/>
            <person name="Submissions S."/>
        </authorList>
    </citation>
    <scope>NUCLEOTIDE SEQUENCE [LARGE SCALE GENOMIC DNA]</scope>
    <source>
        <strain evidence="10">ATCC 700689</strain>
    </source>
</reference>
<dbReference type="RefSeq" id="WP_074759396.1">
    <property type="nucleotide sequence ID" value="NZ_FNCO01000044.1"/>
</dbReference>
<dbReference type="GO" id="GO:0003677">
    <property type="term" value="F:DNA binding"/>
    <property type="evidence" value="ECO:0007669"/>
    <property type="project" value="InterPro"/>
</dbReference>
<dbReference type="GO" id="GO:0006281">
    <property type="term" value="P:DNA repair"/>
    <property type="evidence" value="ECO:0007669"/>
    <property type="project" value="UniProtKB-KW"/>
</dbReference>
<feature type="domain" description="Peptidase S24/S26A/S26B/S26C" evidence="8">
    <location>
        <begin position="18"/>
        <end position="134"/>
    </location>
</feature>
<evidence type="ECO:0000256" key="2">
    <source>
        <dbReference type="ARBA" id="ARBA00022763"/>
    </source>
</evidence>
<sequence>MSNALILGALHASSTRLPFFDAHIPAGFPSPALDHMEHKLSLDELLDINAPHTYVVLVSGDSMTGAGIFDGDHLIVSRALEAKPGDVVVACLNGDVFVKRLGRCQKSYVLQSEHPDYAPRYVLDDDELMIWGVVSHSLRNHRPHA</sequence>
<dbReference type="CDD" id="cd06529">
    <property type="entry name" value="S24_LexA-like"/>
    <property type="match status" value="1"/>
</dbReference>
<evidence type="ECO:0000256" key="6">
    <source>
        <dbReference type="ARBA" id="ARBA00023236"/>
    </source>
</evidence>
<evidence type="ECO:0000259" key="8">
    <source>
        <dbReference type="Pfam" id="PF00717"/>
    </source>
</evidence>
<dbReference type="Proteomes" id="UP000182894">
    <property type="component" value="Unassembled WGS sequence"/>
</dbReference>
<keyword evidence="10" id="KW-1185">Reference proteome</keyword>
<keyword evidence="5" id="KW-0234">DNA repair</keyword>
<evidence type="ECO:0000256" key="7">
    <source>
        <dbReference type="RuleBase" id="RU003991"/>
    </source>
</evidence>
<dbReference type="SUPFAM" id="SSF51306">
    <property type="entry name" value="LexA/Signal peptidase"/>
    <property type="match status" value="1"/>
</dbReference>
<gene>
    <name evidence="9" type="ORF">SAMN05216605_1442</name>
</gene>
<dbReference type="STRING" id="89065.SAMN05216605_1442"/>
<dbReference type="GO" id="GO:0009432">
    <property type="term" value="P:SOS response"/>
    <property type="evidence" value="ECO:0007669"/>
    <property type="project" value="UniProtKB-KW"/>
</dbReference>
<dbReference type="EMBL" id="FNCO01000044">
    <property type="protein sequence ID" value="SDJ55206.1"/>
    <property type="molecule type" value="Genomic_DNA"/>
</dbReference>
<dbReference type="InterPro" id="IPR006197">
    <property type="entry name" value="Peptidase_S24_LexA"/>
</dbReference>
<dbReference type="OrthoDB" id="9787787at2"/>
<dbReference type="Gene3D" id="2.10.109.10">
    <property type="entry name" value="Umud Fragment, subunit A"/>
    <property type="match status" value="1"/>
</dbReference>
<evidence type="ECO:0000256" key="5">
    <source>
        <dbReference type="ARBA" id="ARBA00023204"/>
    </source>
</evidence>
<dbReference type="InterPro" id="IPR039418">
    <property type="entry name" value="LexA-like"/>
</dbReference>
<dbReference type="GO" id="GO:0006355">
    <property type="term" value="P:regulation of DNA-templated transcription"/>
    <property type="evidence" value="ECO:0007669"/>
    <property type="project" value="InterPro"/>
</dbReference>
<organism evidence="9 10">
    <name type="scientific">Pseudomonas abietaniphila</name>
    <dbReference type="NCBI Taxonomy" id="89065"/>
    <lineage>
        <taxon>Bacteria</taxon>
        <taxon>Pseudomonadati</taxon>
        <taxon>Pseudomonadota</taxon>
        <taxon>Gammaproteobacteria</taxon>
        <taxon>Pseudomonadales</taxon>
        <taxon>Pseudomonadaceae</taxon>
        <taxon>Pseudomonas</taxon>
    </lineage>
</organism>
<name>A0A1G8UMR8_9PSED</name>
<dbReference type="Pfam" id="PF00717">
    <property type="entry name" value="Peptidase_S24"/>
    <property type="match status" value="1"/>
</dbReference>
<dbReference type="PANTHER" id="PTHR33516">
    <property type="entry name" value="LEXA REPRESSOR"/>
    <property type="match status" value="1"/>
</dbReference>
<protein>
    <submittedName>
        <fullName evidence="9">SOS response UmuD protein. Serine peptidase. MEROPS family S24</fullName>
    </submittedName>
</protein>
<evidence type="ECO:0000313" key="9">
    <source>
        <dbReference type="EMBL" id="SDJ55206.1"/>
    </source>
</evidence>
<dbReference type="AlphaFoldDB" id="A0A1G8UMR8"/>
<dbReference type="InterPro" id="IPR015927">
    <property type="entry name" value="Peptidase_S24_S26A/B/C"/>
</dbReference>
<dbReference type="GO" id="GO:0016787">
    <property type="term" value="F:hydrolase activity"/>
    <property type="evidence" value="ECO:0007669"/>
    <property type="project" value="UniProtKB-KW"/>
</dbReference>
<keyword evidence="4 7" id="KW-0068">Autocatalytic cleavage</keyword>
<proteinExistence type="inferred from homology"/>
<comment type="similarity">
    <text evidence="1 7">Belongs to the peptidase S24 family.</text>
</comment>
<dbReference type="InterPro" id="IPR050077">
    <property type="entry name" value="LexA_repressor"/>
</dbReference>
<evidence type="ECO:0000256" key="1">
    <source>
        <dbReference type="ARBA" id="ARBA00007484"/>
    </source>
</evidence>
<dbReference type="NCBIfam" id="NF007621">
    <property type="entry name" value="PRK10276.1"/>
    <property type="match status" value="1"/>
</dbReference>
<dbReference type="PANTHER" id="PTHR33516:SF2">
    <property type="entry name" value="LEXA REPRESSOR-RELATED"/>
    <property type="match status" value="1"/>
</dbReference>
<evidence type="ECO:0000313" key="10">
    <source>
        <dbReference type="Proteomes" id="UP000182894"/>
    </source>
</evidence>
<evidence type="ECO:0000256" key="4">
    <source>
        <dbReference type="ARBA" id="ARBA00022813"/>
    </source>
</evidence>
<keyword evidence="2" id="KW-0227">DNA damage</keyword>
<accession>A0A1G8UMR8</accession>
<dbReference type="PRINTS" id="PR00726">
    <property type="entry name" value="LEXASERPTASE"/>
</dbReference>
<keyword evidence="6" id="KW-0742">SOS response</keyword>
<keyword evidence="3 7" id="KW-0378">Hydrolase</keyword>